<dbReference type="AlphaFoldDB" id="A0A087U5D8"/>
<organism evidence="1 2">
    <name type="scientific">Stegodyphus mimosarum</name>
    <name type="common">African social velvet spider</name>
    <dbReference type="NCBI Taxonomy" id="407821"/>
    <lineage>
        <taxon>Eukaryota</taxon>
        <taxon>Metazoa</taxon>
        <taxon>Ecdysozoa</taxon>
        <taxon>Arthropoda</taxon>
        <taxon>Chelicerata</taxon>
        <taxon>Arachnida</taxon>
        <taxon>Araneae</taxon>
        <taxon>Araneomorphae</taxon>
        <taxon>Entelegynae</taxon>
        <taxon>Eresoidea</taxon>
        <taxon>Eresidae</taxon>
        <taxon>Stegodyphus</taxon>
    </lineage>
</organism>
<evidence type="ECO:0000313" key="2">
    <source>
        <dbReference type="Proteomes" id="UP000054359"/>
    </source>
</evidence>
<accession>A0A087U5D8</accession>
<evidence type="ECO:0008006" key="3">
    <source>
        <dbReference type="Google" id="ProtNLM"/>
    </source>
</evidence>
<dbReference type="Proteomes" id="UP000054359">
    <property type="component" value="Unassembled WGS sequence"/>
</dbReference>
<dbReference type="OrthoDB" id="416454at2759"/>
<reference evidence="1 2" key="1">
    <citation type="submission" date="2013-11" db="EMBL/GenBank/DDBJ databases">
        <title>Genome sequencing of Stegodyphus mimosarum.</title>
        <authorList>
            <person name="Bechsgaard J."/>
        </authorList>
    </citation>
    <scope>NUCLEOTIDE SEQUENCE [LARGE SCALE GENOMIC DNA]</scope>
</reference>
<evidence type="ECO:0000313" key="1">
    <source>
        <dbReference type="EMBL" id="KFM72577.1"/>
    </source>
</evidence>
<proteinExistence type="predicted"/>
<name>A0A087U5D8_STEMI</name>
<dbReference type="EMBL" id="KK118255">
    <property type="protein sequence ID" value="KFM72577.1"/>
    <property type="molecule type" value="Genomic_DNA"/>
</dbReference>
<protein>
    <recommendedName>
        <fullName evidence="3">RNA-directed DNA polymerase from mobile element jockey</fullName>
    </recommendedName>
</protein>
<feature type="non-terminal residue" evidence="1">
    <location>
        <position position="75"/>
    </location>
</feature>
<sequence>MWKIKVNVDKSEAVLFTKKVNINEDHRIIMYGTPIPWTKQARYLGITLDYHLTWRPHIAHIISKFRARKACTHYL</sequence>
<keyword evidence="2" id="KW-1185">Reference proteome</keyword>
<gene>
    <name evidence="1" type="ORF">X975_20773</name>
</gene>